<dbReference type="Gene3D" id="1.10.443.10">
    <property type="entry name" value="Intergrase catalytic core"/>
    <property type="match status" value="1"/>
</dbReference>
<dbReference type="AlphaFoldDB" id="A0A386ZK06"/>
<gene>
    <name evidence="5" type="ORF">D7D52_32465</name>
</gene>
<evidence type="ECO:0000256" key="1">
    <source>
        <dbReference type="ARBA" id="ARBA00023125"/>
    </source>
</evidence>
<dbReference type="GO" id="GO:0015074">
    <property type="term" value="P:DNA integration"/>
    <property type="evidence" value="ECO:0007669"/>
    <property type="project" value="InterPro"/>
</dbReference>
<accession>A0A386ZK06</accession>
<dbReference type="RefSeq" id="WP_120742519.1">
    <property type="nucleotide sequence ID" value="NZ_CP032568.1"/>
</dbReference>
<dbReference type="InterPro" id="IPR044068">
    <property type="entry name" value="CB"/>
</dbReference>
<dbReference type="InterPro" id="IPR010998">
    <property type="entry name" value="Integrase_recombinase_N"/>
</dbReference>
<dbReference type="Gene3D" id="1.10.150.130">
    <property type="match status" value="1"/>
</dbReference>
<keyword evidence="1 3" id="KW-0238">DNA-binding</keyword>
<dbReference type="Proteomes" id="UP000267164">
    <property type="component" value="Chromosome"/>
</dbReference>
<evidence type="ECO:0000313" key="6">
    <source>
        <dbReference type="Proteomes" id="UP000267164"/>
    </source>
</evidence>
<name>A0A386ZK06_9NOCA</name>
<dbReference type="InterPro" id="IPR011010">
    <property type="entry name" value="DNA_brk_join_enz"/>
</dbReference>
<reference evidence="5 6" key="1">
    <citation type="submission" date="2018-09" db="EMBL/GenBank/DDBJ databases">
        <title>Nocardia yunnanensis sp. nov., an actinomycete isolated from a soil sample.</title>
        <authorList>
            <person name="Zhang J."/>
        </authorList>
    </citation>
    <scope>NUCLEOTIDE SEQUENCE [LARGE SCALE GENOMIC DNA]</scope>
    <source>
        <strain evidence="5 6">CFHS0054</strain>
    </source>
</reference>
<proteinExistence type="predicted"/>
<evidence type="ECO:0000256" key="2">
    <source>
        <dbReference type="ARBA" id="ARBA00023172"/>
    </source>
</evidence>
<dbReference type="EMBL" id="CP032568">
    <property type="protein sequence ID" value="AYF77748.1"/>
    <property type="molecule type" value="Genomic_DNA"/>
</dbReference>
<protein>
    <submittedName>
        <fullName evidence="5">Site-specific integrase</fullName>
    </submittedName>
</protein>
<dbReference type="GO" id="GO:0003677">
    <property type="term" value="F:DNA binding"/>
    <property type="evidence" value="ECO:0007669"/>
    <property type="project" value="UniProtKB-UniRule"/>
</dbReference>
<dbReference type="SUPFAM" id="SSF56349">
    <property type="entry name" value="DNA breaking-rejoining enzymes"/>
    <property type="match status" value="1"/>
</dbReference>
<evidence type="ECO:0000256" key="3">
    <source>
        <dbReference type="PROSITE-ProRule" id="PRU01248"/>
    </source>
</evidence>
<dbReference type="InterPro" id="IPR013762">
    <property type="entry name" value="Integrase-like_cat_sf"/>
</dbReference>
<keyword evidence="6" id="KW-1185">Reference proteome</keyword>
<dbReference type="GO" id="GO:0006310">
    <property type="term" value="P:DNA recombination"/>
    <property type="evidence" value="ECO:0007669"/>
    <property type="project" value="UniProtKB-KW"/>
</dbReference>
<dbReference type="KEGG" id="nyu:D7D52_32465"/>
<dbReference type="PROSITE" id="PS51900">
    <property type="entry name" value="CB"/>
    <property type="match status" value="1"/>
</dbReference>
<feature type="domain" description="Core-binding (CB)" evidence="4">
    <location>
        <begin position="14"/>
        <end position="98"/>
    </location>
</feature>
<organism evidence="5 6">
    <name type="scientific">Nocardia yunnanensis</name>
    <dbReference type="NCBI Taxonomy" id="2382165"/>
    <lineage>
        <taxon>Bacteria</taxon>
        <taxon>Bacillati</taxon>
        <taxon>Actinomycetota</taxon>
        <taxon>Actinomycetes</taxon>
        <taxon>Mycobacteriales</taxon>
        <taxon>Nocardiaceae</taxon>
        <taxon>Nocardia</taxon>
    </lineage>
</organism>
<keyword evidence="2" id="KW-0233">DNA recombination</keyword>
<dbReference type="OrthoDB" id="3345368at2"/>
<evidence type="ECO:0000259" key="4">
    <source>
        <dbReference type="PROSITE" id="PS51900"/>
    </source>
</evidence>
<evidence type="ECO:0000313" key="5">
    <source>
        <dbReference type="EMBL" id="AYF77748.1"/>
    </source>
</evidence>
<sequence>MTQEPMQVGVPPVLTVRAAAEQFLDSLESPNTVRAYRIAVLRTIERIDTTEGPHRERPLATLTSAEVGHALESLWAKASVNTWNARRAAVGAWLRWCDDQGWPCPTVPRQLRRATPPLLPVAAVSAAALDALTSRTDVHLREKTLWWMIFETCSHPRELLAVDIETLELPERRCPAPGRSGEHAAARAVAWGPRTAALLPLLIGDRTRGPLFVTHRRGRRSRVLPSTDVSPETGRARLSYNQARHVLETVTDGRGAGWKLHNLRHSGLAHLAASGCEVSDLMVKAGPIRPTRLGRYLSAATAALEMPSSTPPPREFTHRLTG</sequence>